<accession>B3PWJ7</accession>
<dbReference type="KEGG" id="rec:RHECIAT_CH0000068"/>
<feature type="domain" description="DNA2/NAM7 helicase-like C-terminal" evidence="5">
    <location>
        <begin position="30"/>
        <end position="86"/>
    </location>
</feature>
<dbReference type="Pfam" id="PF13087">
    <property type="entry name" value="AAA_12"/>
    <property type="match status" value="1"/>
</dbReference>
<dbReference type="HOGENOM" id="CLU_1979745_0_0_5"/>
<evidence type="ECO:0000256" key="3">
    <source>
        <dbReference type="ARBA" id="ARBA00022806"/>
    </source>
</evidence>
<protein>
    <recommendedName>
        <fullName evidence="5">DNA2/NAM7 helicase-like C-terminal domain-containing protein</fullName>
    </recommendedName>
</protein>
<reference evidence="6 7" key="1">
    <citation type="submission" date="2008-04" db="EMBL/GenBank/DDBJ databases">
        <title>Genome diversity and DNA divergence of Rhizobium etli.</title>
        <authorList>
            <person name="Gonzalez V."/>
            <person name="Acosta J.L."/>
            <person name="Santamaria R.I."/>
            <person name="Bustos P."/>
            <person name="Hernandez-Gonzalez I.L."/>
            <person name="Fernandez J.L."/>
            <person name="Diaz R."/>
            <person name="Flores M."/>
            <person name="Mora J."/>
            <person name="Palacios R."/>
            <person name="Davila G."/>
        </authorList>
    </citation>
    <scope>NUCLEOTIDE SEQUENCE [LARGE SCALE GENOMIC DNA]</scope>
    <source>
        <strain evidence="6 7">CIAT 652</strain>
    </source>
</reference>
<keyword evidence="4" id="KW-0067">ATP-binding</keyword>
<evidence type="ECO:0000256" key="2">
    <source>
        <dbReference type="ARBA" id="ARBA00022801"/>
    </source>
</evidence>
<keyword evidence="3" id="KW-0347">Helicase</keyword>
<organism evidence="6 7">
    <name type="scientific">Rhizobium etli (strain CIAT 652)</name>
    <dbReference type="NCBI Taxonomy" id="491916"/>
    <lineage>
        <taxon>Bacteria</taxon>
        <taxon>Pseudomonadati</taxon>
        <taxon>Pseudomonadota</taxon>
        <taxon>Alphaproteobacteria</taxon>
        <taxon>Hyphomicrobiales</taxon>
        <taxon>Rhizobiaceae</taxon>
        <taxon>Rhizobium/Agrobacterium group</taxon>
        <taxon>Rhizobium</taxon>
    </lineage>
</organism>
<evidence type="ECO:0000256" key="4">
    <source>
        <dbReference type="ARBA" id="ARBA00022840"/>
    </source>
</evidence>
<evidence type="ECO:0000256" key="1">
    <source>
        <dbReference type="ARBA" id="ARBA00022741"/>
    </source>
</evidence>
<proteinExistence type="predicted"/>
<gene>
    <name evidence="6" type="ordered locus">RHECIAT_CH0000068</name>
</gene>
<keyword evidence="1" id="KW-0547">Nucleotide-binding</keyword>
<dbReference type="InterPro" id="IPR027417">
    <property type="entry name" value="P-loop_NTPase"/>
</dbReference>
<name>B3PWJ7_RHIE6</name>
<dbReference type="Gene3D" id="3.40.50.300">
    <property type="entry name" value="P-loop containing nucleotide triphosphate hydrolases"/>
    <property type="match status" value="1"/>
</dbReference>
<dbReference type="EMBL" id="CP001074">
    <property type="protein sequence ID" value="ACE89065.1"/>
    <property type="molecule type" value="Genomic_DNA"/>
</dbReference>
<dbReference type="GO" id="GO:0016787">
    <property type="term" value="F:hydrolase activity"/>
    <property type="evidence" value="ECO:0007669"/>
    <property type="project" value="UniProtKB-KW"/>
</dbReference>
<dbReference type="GO" id="GO:0005524">
    <property type="term" value="F:ATP binding"/>
    <property type="evidence" value="ECO:0007669"/>
    <property type="project" value="UniProtKB-KW"/>
</dbReference>
<sequence length="126" mass="14319">MELRRLNGPRLVAYYTGASPPKLQKWLQDRIGTVHTFQGKEEDIVFMVLGADADHRGAAGWAASKPNLLNVALTRAKRRFYIVGDRALWQTLPYFREAANALETVQAREFLARNALVRDPNPVLWD</sequence>
<dbReference type="SUPFAM" id="SSF52540">
    <property type="entry name" value="P-loop containing nucleoside triphosphate hydrolases"/>
    <property type="match status" value="1"/>
</dbReference>
<dbReference type="InterPro" id="IPR050534">
    <property type="entry name" value="Coronavir_polyprotein_1ab"/>
</dbReference>
<dbReference type="Proteomes" id="UP000008817">
    <property type="component" value="Chromosome"/>
</dbReference>
<dbReference type="eggNOG" id="COG1112">
    <property type="taxonomic scope" value="Bacteria"/>
</dbReference>
<dbReference type="PANTHER" id="PTHR43788">
    <property type="entry name" value="DNA2/NAM7 HELICASE FAMILY MEMBER"/>
    <property type="match status" value="1"/>
</dbReference>
<dbReference type="PANTHER" id="PTHR43788:SF8">
    <property type="entry name" value="DNA-BINDING PROTEIN SMUBP-2"/>
    <property type="match status" value="1"/>
</dbReference>
<dbReference type="GO" id="GO:0043139">
    <property type="term" value="F:5'-3' DNA helicase activity"/>
    <property type="evidence" value="ECO:0007669"/>
    <property type="project" value="TreeGrafter"/>
</dbReference>
<dbReference type="InterPro" id="IPR041679">
    <property type="entry name" value="DNA2/NAM7-like_C"/>
</dbReference>
<evidence type="ECO:0000313" key="6">
    <source>
        <dbReference type="EMBL" id="ACE89065.1"/>
    </source>
</evidence>
<keyword evidence="2" id="KW-0378">Hydrolase</keyword>
<evidence type="ECO:0000259" key="5">
    <source>
        <dbReference type="Pfam" id="PF13087"/>
    </source>
</evidence>
<evidence type="ECO:0000313" key="7">
    <source>
        <dbReference type="Proteomes" id="UP000008817"/>
    </source>
</evidence>
<dbReference type="AlphaFoldDB" id="B3PWJ7"/>